<dbReference type="EC" id="2.6.1.-" evidence="6"/>
<dbReference type="InterPro" id="IPR015424">
    <property type="entry name" value="PyrdxlP-dep_Trfase"/>
</dbReference>
<sequence length="406" mass="45732">MFKKKLSISERGEKAPASPIRKLVPFSDQAKQKGIKVYHLNIGQPDFHIPPEIQKELLGQSANLKILSYAHSQGEKTLIEAFVKYYADCEIDIKSEDVLIASGGSEAIILAMAVVLDPKDNMIVFEPFYANYLGFGSMLETEIIPVKLDPNKGYHLPSESEIAAKINKRTKAIFFTNPNNPTGTVFTKKEMEIILKIAREHNLFIISDETYRGICFDGVKSYSMLEIAQEIDRERIIVVDSLSKRMNITGARIGVVISKNKEVMSGVLKYAQARLSVATLEQLMVVPMLKNCIPYVEDLAKHYKNRRDVFLKELEKGLEIKIHYPEGAFYTMLKLPVKSSEDFCKWLLTDFSYKNSTVMLAPGSGFYATKGEGSNEARVAFVLNEEELKKAAEVLIHGIKEYQKLG</sequence>
<comment type="cofactor">
    <cofactor evidence="1 6">
        <name>pyridoxal 5'-phosphate</name>
        <dbReference type="ChEBI" id="CHEBI:597326"/>
    </cofactor>
</comment>
<organism evidence="8 9">
    <name type="scientific">candidate division CPR3 bacterium GW2011_GWF2_35_18</name>
    <dbReference type="NCBI Taxonomy" id="1618350"/>
    <lineage>
        <taxon>Bacteria</taxon>
        <taxon>Bacteria division CPR3</taxon>
    </lineage>
</organism>
<name>A0A0G0BJU7_UNCC3</name>
<gene>
    <name evidence="8" type="ORF">UR67_C0003G0042</name>
</gene>
<dbReference type="GO" id="GO:0030170">
    <property type="term" value="F:pyridoxal phosphate binding"/>
    <property type="evidence" value="ECO:0007669"/>
    <property type="project" value="InterPro"/>
</dbReference>
<dbReference type="InterPro" id="IPR004838">
    <property type="entry name" value="NHTrfase_class1_PyrdxlP-BS"/>
</dbReference>
<evidence type="ECO:0000256" key="1">
    <source>
        <dbReference type="ARBA" id="ARBA00001933"/>
    </source>
</evidence>
<dbReference type="EMBL" id="LBQB01000003">
    <property type="protein sequence ID" value="KKP69764.1"/>
    <property type="molecule type" value="Genomic_DNA"/>
</dbReference>
<evidence type="ECO:0000256" key="5">
    <source>
        <dbReference type="ARBA" id="ARBA00022898"/>
    </source>
</evidence>
<evidence type="ECO:0000256" key="6">
    <source>
        <dbReference type="RuleBase" id="RU000481"/>
    </source>
</evidence>
<accession>A0A0G0BJU7</accession>
<protein>
    <recommendedName>
        <fullName evidence="6">Aminotransferase</fullName>
        <ecNumber evidence="6">2.6.1.-</ecNumber>
    </recommendedName>
</protein>
<dbReference type="STRING" id="1618350.UR67_C0003G0042"/>
<comment type="similarity">
    <text evidence="2 6">Belongs to the class-I pyridoxal-phosphate-dependent aminotransferase family.</text>
</comment>
<dbReference type="InterPro" id="IPR004839">
    <property type="entry name" value="Aminotransferase_I/II_large"/>
</dbReference>
<keyword evidence="5" id="KW-0663">Pyridoxal phosphate</keyword>
<dbReference type="Proteomes" id="UP000034581">
    <property type="component" value="Unassembled WGS sequence"/>
</dbReference>
<keyword evidence="3 6" id="KW-0032">Aminotransferase</keyword>
<dbReference type="Gene3D" id="3.90.1150.10">
    <property type="entry name" value="Aspartate Aminotransferase, domain 1"/>
    <property type="match status" value="1"/>
</dbReference>
<keyword evidence="4 6" id="KW-0808">Transferase</keyword>
<dbReference type="PRINTS" id="PR00753">
    <property type="entry name" value="ACCSYNTHASE"/>
</dbReference>
<dbReference type="PANTHER" id="PTHR46383">
    <property type="entry name" value="ASPARTATE AMINOTRANSFERASE"/>
    <property type="match status" value="1"/>
</dbReference>
<dbReference type="PROSITE" id="PS00105">
    <property type="entry name" value="AA_TRANSFER_CLASS_1"/>
    <property type="match status" value="1"/>
</dbReference>
<dbReference type="Pfam" id="PF00155">
    <property type="entry name" value="Aminotran_1_2"/>
    <property type="match status" value="1"/>
</dbReference>
<dbReference type="InterPro" id="IPR015422">
    <property type="entry name" value="PyrdxlP-dep_Trfase_small"/>
</dbReference>
<dbReference type="CDD" id="cd00609">
    <property type="entry name" value="AAT_like"/>
    <property type="match status" value="1"/>
</dbReference>
<dbReference type="Gene3D" id="3.40.640.10">
    <property type="entry name" value="Type I PLP-dependent aspartate aminotransferase-like (Major domain)"/>
    <property type="match status" value="1"/>
</dbReference>
<evidence type="ECO:0000256" key="2">
    <source>
        <dbReference type="ARBA" id="ARBA00007441"/>
    </source>
</evidence>
<evidence type="ECO:0000313" key="8">
    <source>
        <dbReference type="EMBL" id="KKP69764.1"/>
    </source>
</evidence>
<evidence type="ECO:0000313" key="9">
    <source>
        <dbReference type="Proteomes" id="UP000034581"/>
    </source>
</evidence>
<dbReference type="GO" id="GO:0006520">
    <property type="term" value="P:amino acid metabolic process"/>
    <property type="evidence" value="ECO:0007669"/>
    <property type="project" value="InterPro"/>
</dbReference>
<feature type="domain" description="Aminotransferase class I/classII large" evidence="7">
    <location>
        <begin position="37"/>
        <end position="395"/>
    </location>
</feature>
<dbReference type="InterPro" id="IPR015421">
    <property type="entry name" value="PyrdxlP-dep_Trfase_major"/>
</dbReference>
<evidence type="ECO:0000256" key="3">
    <source>
        <dbReference type="ARBA" id="ARBA00022576"/>
    </source>
</evidence>
<dbReference type="SUPFAM" id="SSF53383">
    <property type="entry name" value="PLP-dependent transferases"/>
    <property type="match status" value="1"/>
</dbReference>
<evidence type="ECO:0000256" key="4">
    <source>
        <dbReference type="ARBA" id="ARBA00022679"/>
    </source>
</evidence>
<dbReference type="AlphaFoldDB" id="A0A0G0BJU7"/>
<dbReference type="NCBIfam" id="NF005744">
    <property type="entry name" value="PRK07568.1"/>
    <property type="match status" value="1"/>
</dbReference>
<dbReference type="InterPro" id="IPR050596">
    <property type="entry name" value="AspAT/PAT-like"/>
</dbReference>
<dbReference type="PANTHER" id="PTHR46383:SF1">
    <property type="entry name" value="ASPARTATE AMINOTRANSFERASE"/>
    <property type="match status" value="1"/>
</dbReference>
<proteinExistence type="inferred from homology"/>
<comment type="caution">
    <text evidence="8">The sequence shown here is derived from an EMBL/GenBank/DDBJ whole genome shotgun (WGS) entry which is preliminary data.</text>
</comment>
<evidence type="ECO:0000259" key="7">
    <source>
        <dbReference type="Pfam" id="PF00155"/>
    </source>
</evidence>
<reference evidence="8 9" key="1">
    <citation type="journal article" date="2015" name="Nature">
        <title>rRNA introns, odd ribosomes, and small enigmatic genomes across a large radiation of phyla.</title>
        <authorList>
            <person name="Brown C.T."/>
            <person name="Hug L.A."/>
            <person name="Thomas B.C."/>
            <person name="Sharon I."/>
            <person name="Castelle C.J."/>
            <person name="Singh A."/>
            <person name="Wilkins M.J."/>
            <person name="Williams K.H."/>
            <person name="Banfield J.F."/>
        </authorList>
    </citation>
    <scope>NUCLEOTIDE SEQUENCE [LARGE SCALE GENOMIC DNA]</scope>
</reference>
<dbReference type="PATRIC" id="fig|1618350.3.peg.545"/>
<dbReference type="GO" id="GO:0008483">
    <property type="term" value="F:transaminase activity"/>
    <property type="evidence" value="ECO:0007669"/>
    <property type="project" value="UniProtKB-KW"/>
</dbReference>